<evidence type="ECO:0000259" key="5">
    <source>
        <dbReference type="PROSITE" id="PS01033"/>
    </source>
</evidence>
<dbReference type="PANTHER" id="PTHR46458">
    <property type="entry name" value="BLR2807 PROTEIN"/>
    <property type="match status" value="1"/>
</dbReference>
<dbReference type="GO" id="GO:0046872">
    <property type="term" value="F:metal ion binding"/>
    <property type="evidence" value="ECO:0007669"/>
    <property type="project" value="UniProtKB-KW"/>
</dbReference>
<dbReference type="WBParaSite" id="ACRNAN_Path_1163.g4494.t1">
    <property type="protein sequence ID" value="ACRNAN_Path_1163.g4494.t1"/>
    <property type="gene ID" value="ACRNAN_Path_1163.g4494"/>
</dbReference>
<keyword evidence="3" id="KW-0408">Iron</keyword>
<dbReference type="InterPro" id="IPR000971">
    <property type="entry name" value="Globin"/>
</dbReference>
<dbReference type="Gene3D" id="1.10.490.10">
    <property type="entry name" value="Globins"/>
    <property type="match status" value="1"/>
</dbReference>
<dbReference type="SUPFAM" id="SSF46458">
    <property type="entry name" value="Globin-like"/>
    <property type="match status" value="1"/>
</dbReference>
<sequence>MLSSEKPILAHCQFGSAITARRAIHRPKKECDWHSASCRVPTKYNHSNNCFPTGPVPQIEIHYYKEKEDRGRRTSIVAPLRFVRTVSSDSIDSLERQCLKDLRRQRLMEEIEFYSNEQESHLCPSASNNNPNLKKVGRSRTDPGENGTPTTTPPPPRCISPIDGATRIKYLDTNLKKSTPDLTSDVKSRALRDIIGLSVYQQRLINQCWPNIYSTGTSGSFASNLYQKLCNKNQKAKSLMQKADGVAVFSQSDTDCTSMHMKLTLELIDTIVRNLDSNPTNLINYLIEIGQSHRSLKDEGMNVSMWDDFGDAILEGVRRNDMVRKHKELRRAWLAIIAFLTDHIKQGLSTFRVSPSMENNDFRQNSQ</sequence>
<dbReference type="PANTHER" id="PTHR46458:SF16">
    <property type="entry name" value="GLOBIN DOMAIN-CONTAINING PROTEIN-RELATED"/>
    <property type="match status" value="1"/>
</dbReference>
<dbReference type="InterPro" id="IPR044399">
    <property type="entry name" value="Mb-like_M"/>
</dbReference>
<keyword evidence="1" id="KW-0349">Heme</keyword>
<name>A0A914BWJ3_9BILA</name>
<evidence type="ECO:0000313" key="6">
    <source>
        <dbReference type="Proteomes" id="UP000887540"/>
    </source>
</evidence>
<feature type="region of interest" description="Disordered" evidence="4">
    <location>
        <begin position="120"/>
        <end position="161"/>
    </location>
</feature>
<evidence type="ECO:0000313" key="7">
    <source>
        <dbReference type="WBParaSite" id="ACRNAN_Path_1163.g4494.t1"/>
    </source>
</evidence>
<evidence type="ECO:0000256" key="4">
    <source>
        <dbReference type="SAM" id="MobiDB-lite"/>
    </source>
</evidence>
<dbReference type="GO" id="GO:0019825">
    <property type="term" value="F:oxygen binding"/>
    <property type="evidence" value="ECO:0007669"/>
    <property type="project" value="InterPro"/>
</dbReference>
<dbReference type="GO" id="GO:0020037">
    <property type="term" value="F:heme binding"/>
    <property type="evidence" value="ECO:0007669"/>
    <property type="project" value="InterPro"/>
</dbReference>
<dbReference type="InterPro" id="IPR012292">
    <property type="entry name" value="Globin/Proto"/>
</dbReference>
<evidence type="ECO:0000256" key="2">
    <source>
        <dbReference type="ARBA" id="ARBA00022723"/>
    </source>
</evidence>
<proteinExistence type="predicted"/>
<feature type="domain" description="Globin" evidence="5">
    <location>
        <begin position="196"/>
        <end position="349"/>
    </location>
</feature>
<keyword evidence="6" id="KW-1185">Reference proteome</keyword>
<accession>A0A914BWJ3</accession>
<keyword evidence="2" id="KW-0479">Metal-binding</keyword>
<dbReference type="InterPro" id="IPR050532">
    <property type="entry name" value="Globin-like_OT"/>
</dbReference>
<reference evidence="7" key="1">
    <citation type="submission" date="2022-11" db="UniProtKB">
        <authorList>
            <consortium name="WormBaseParasite"/>
        </authorList>
    </citation>
    <scope>IDENTIFICATION</scope>
</reference>
<dbReference type="AlphaFoldDB" id="A0A914BWJ3"/>
<evidence type="ECO:0000256" key="1">
    <source>
        <dbReference type="ARBA" id="ARBA00022617"/>
    </source>
</evidence>
<organism evidence="6 7">
    <name type="scientific">Acrobeloides nanus</name>
    <dbReference type="NCBI Taxonomy" id="290746"/>
    <lineage>
        <taxon>Eukaryota</taxon>
        <taxon>Metazoa</taxon>
        <taxon>Ecdysozoa</taxon>
        <taxon>Nematoda</taxon>
        <taxon>Chromadorea</taxon>
        <taxon>Rhabditida</taxon>
        <taxon>Tylenchina</taxon>
        <taxon>Cephalobomorpha</taxon>
        <taxon>Cephaloboidea</taxon>
        <taxon>Cephalobidae</taxon>
        <taxon>Acrobeloides</taxon>
    </lineage>
</organism>
<protein>
    <recommendedName>
        <fullName evidence="5">Globin domain-containing protein</fullName>
    </recommendedName>
</protein>
<dbReference type="PROSITE" id="PS01033">
    <property type="entry name" value="GLOBIN"/>
    <property type="match status" value="1"/>
</dbReference>
<dbReference type="CDD" id="cd01040">
    <property type="entry name" value="Mb-like"/>
    <property type="match status" value="1"/>
</dbReference>
<evidence type="ECO:0000256" key="3">
    <source>
        <dbReference type="ARBA" id="ARBA00023004"/>
    </source>
</evidence>
<dbReference type="Proteomes" id="UP000887540">
    <property type="component" value="Unplaced"/>
</dbReference>
<dbReference type="InterPro" id="IPR009050">
    <property type="entry name" value="Globin-like_sf"/>
</dbReference>